<reference evidence="2 3" key="1">
    <citation type="submission" date="2017-06" db="EMBL/GenBank/DDBJ databases">
        <authorList>
            <person name="Kim H.J."/>
            <person name="Triplett B.A."/>
        </authorList>
    </citation>
    <scope>NUCLEOTIDE SEQUENCE [LARGE SCALE GENOMIC DNA]</scope>
    <source>
        <strain evidence="2 3">DSM 43151</strain>
    </source>
</reference>
<organism evidence="2 3">
    <name type="scientific">Actinoplanes regularis</name>
    <dbReference type="NCBI Taxonomy" id="52697"/>
    <lineage>
        <taxon>Bacteria</taxon>
        <taxon>Bacillati</taxon>
        <taxon>Actinomycetota</taxon>
        <taxon>Actinomycetes</taxon>
        <taxon>Micromonosporales</taxon>
        <taxon>Micromonosporaceae</taxon>
        <taxon>Actinoplanes</taxon>
    </lineage>
</organism>
<feature type="transmembrane region" description="Helical" evidence="1">
    <location>
        <begin position="45"/>
        <end position="64"/>
    </location>
</feature>
<feature type="transmembrane region" description="Helical" evidence="1">
    <location>
        <begin position="70"/>
        <end position="88"/>
    </location>
</feature>
<accession>A0A238YDV0</accession>
<sequence>MVQEAPRRVPARSDFWRPQDQILNDLIEKCIEQAHRRKWESGDLAAFYGGGLILMVLAVIIAVGTGNPPLALAVVVVLGAVGLMYTGLNTPPPTVDPLRILEVLGGPGNLPAGYLVYAGAWRAGLREYLADVSDRQLAVAARLCREHPGSVADLIRLVVAAEHHVNEHAYARSVSDVEVLRFAHKVTLEWAERAPIPMLQSS</sequence>
<keyword evidence="1" id="KW-0472">Membrane</keyword>
<gene>
    <name evidence="2" type="ORF">SAMN06264365_104431</name>
</gene>
<evidence type="ECO:0000256" key="1">
    <source>
        <dbReference type="SAM" id="Phobius"/>
    </source>
</evidence>
<evidence type="ECO:0000313" key="3">
    <source>
        <dbReference type="Proteomes" id="UP000198415"/>
    </source>
</evidence>
<dbReference type="EMBL" id="FZNR01000004">
    <property type="protein sequence ID" value="SNR68529.1"/>
    <property type="molecule type" value="Genomic_DNA"/>
</dbReference>
<keyword evidence="1" id="KW-1133">Transmembrane helix</keyword>
<dbReference type="Proteomes" id="UP000198415">
    <property type="component" value="Unassembled WGS sequence"/>
</dbReference>
<evidence type="ECO:0000313" key="2">
    <source>
        <dbReference type="EMBL" id="SNR68529.1"/>
    </source>
</evidence>
<proteinExistence type="predicted"/>
<dbReference type="AlphaFoldDB" id="A0A238YDV0"/>
<name>A0A238YDV0_9ACTN</name>
<keyword evidence="3" id="KW-1185">Reference proteome</keyword>
<protein>
    <submittedName>
        <fullName evidence="2">Uncharacterized protein</fullName>
    </submittedName>
</protein>
<keyword evidence="1" id="KW-0812">Transmembrane</keyword>